<dbReference type="EMBL" id="CAJPWZ010002189">
    <property type="protein sequence ID" value="CAG2232792.1"/>
    <property type="molecule type" value="Genomic_DNA"/>
</dbReference>
<dbReference type="PANTHER" id="PTHR45943">
    <property type="entry name" value="E3 UBIQUITIN-PROTEIN LIGASE MYCBP2"/>
    <property type="match status" value="1"/>
</dbReference>
<dbReference type="PROSITE" id="PS50231">
    <property type="entry name" value="RICIN_B_LECTIN"/>
    <property type="match status" value="1"/>
</dbReference>
<dbReference type="InterPro" id="IPR038648">
    <property type="entry name" value="PHR_sf"/>
</dbReference>
<dbReference type="PANTHER" id="PTHR45943:SF2">
    <property type="entry name" value="RING-TYPE DOMAIN-CONTAINING PROTEIN"/>
    <property type="match status" value="1"/>
</dbReference>
<accession>A0A8S3TQX4</accession>
<reference evidence="2" key="1">
    <citation type="submission" date="2021-03" db="EMBL/GenBank/DDBJ databases">
        <authorList>
            <person name="Bekaert M."/>
        </authorList>
    </citation>
    <scope>NUCLEOTIDE SEQUENCE</scope>
</reference>
<sequence>MSVISYAKKTNNCIELNSVTVTPNVLEILSCCRFGNTMNHDWSVDGKTDAIYFSLSKGIELCGLLSCVCLDGLSTCDVIVTVKHNTTYLIVVTDTIDSKLAENKMVKIEFKKPIKLLANNKYHVGVVMQGPRCYAGSDGQTVVDSNGVVFTFDNSPFCNNGTDTGRRSDSWIVIQNV</sequence>
<name>A0A8S3TQX4_MYTED</name>
<evidence type="ECO:0000313" key="2">
    <source>
        <dbReference type="EMBL" id="CAG2232792.1"/>
    </source>
</evidence>
<gene>
    <name evidence="2" type="ORF">MEDL_45521</name>
</gene>
<dbReference type="Proteomes" id="UP000683360">
    <property type="component" value="Unassembled WGS sequence"/>
</dbReference>
<evidence type="ECO:0000313" key="3">
    <source>
        <dbReference type="Proteomes" id="UP000683360"/>
    </source>
</evidence>
<evidence type="ECO:0000259" key="1">
    <source>
        <dbReference type="Pfam" id="PF08005"/>
    </source>
</evidence>
<feature type="domain" description="PHR" evidence="1">
    <location>
        <begin position="32"/>
        <end position="165"/>
    </location>
</feature>
<dbReference type="GO" id="GO:0061630">
    <property type="term" value="F:ubiquitin protein ligase activity"/>
    <property type="evidence" value="ECO:0007669"/>
    <property type="project" value="TreeGrafter"/>
</dbReference>
<comment type="caution">
    <text evidence="2">The sequence shown here is derived from an EMBL/GenBank/DDBJ whole genome shotgun (WGS) entry which is preliminary data.</text>
</comment>
<organism evidence="2 3">
    <name type="scientific">Mytilus edulis</name>
    <name type="common">Blue mussel</name>
    <dbReference type="NCBI Taxonomy" id="6550"/>
    <lineage>
        <taxon>Eukaryota</taxon>
        <taxon>Metazoa</taxon>
        <taxon>Spiralia</taxon>
        <taxon>Lophotrochozoa</taxon>
        <taxon>Mollusca</taxon>
        <taxon>Bivalvia</taxon>
        <taxon>Autobranchia</taxon>
        <taxon>Pteriomorphia</taxon>
        <taxon>Mytilida</taxon>
        <taxon>Mytiloidea</taxon>
        <taxon>Mytilidae</taxon>
        <taxon>Mytilinae</taxon>
        <taxon>Mytilus</taxon>
    </lineage>
</organism>
<dbReference type="GO" id="GO:0005634">
    <property type="term" value="C:nucleus"/>
    <property type="evidence" value="ECO:0007669"/>
    <property type="project" value="TreeGrafter"/>
</dbReference>
<dbReference type="InterPro" id="IPR012983">
    <property type="entry name" value="PHR"/>
</dbReference>
<dbReference type="AlphaFoldDB" id="A0A8S3TQX4"/>
<dbReference type="Pfam" id="PF08005">
    <property type="entry name" value="PHR"/>
    <property type="match status" value="1"/>
</dbReference>
<dbReference type="GO" id="GO:0005886">
    <property type="term" value="C:plasma membrane"/>
    <property type="evidence" value="ECO:0007669"/>
    <property type="project" value="TreeGrafter"/>
</dbReference>
<dbReference type="Gene3D" id="2.60.120.820">
    <property type="entry name" value="PHR domain"/>
    <property type="match status" value="1"/>
</dbReference>
<keyword evidence="3" id="KW-1185">Reference proteome</keyword>
<proteinExistence type="predicted"/>
<protein>
    <recommendedName>
        <fullName evidence="1">PHR domain-containing protein</fullName>
    </recommendedName>
</protein>